<sequence length="83" mass="9892">FSADEEERKKQMANLERERVETERKRAEREKRKEDRRREVEERRKAIREKRGKVQADRFLDGLMSEIGGKDELGDEVGKEDGS</sequence>
<protein>
    <submittedName>
        <fullName evidence="1">Uncharacterized protein</fullName>
    </submittedName>
</protein>
<dbReference type="EMBL" id="JAWDJW010010930">
    <property type="protein sequence ID" value="KAK3045179.1"/>
    <property type="molecule type" value="Genomic_DNA"/>
</dbReference>
<keyword evidence="2" id="KW-1185">Reference proteome</keyword>
<comment type="caution">
    <text evidence="1">The sequence shown here is derived from an EMBL/GenBank/DDBJ whole genome shotgun (WGS) entry which is preliminary data.</text>
</comment>
<evidence type="ECO:0000313" key="1">
    <source>
        <dbReference type="EMBL" id="KAK3045179.1"/>
    </source>
</evidence>
<feature type="non-terminal residue" evidence="1">
    <location>
        <position position="1"/>
    </location>
</feature>
<name>A0ACC3CVA2_9PEZI</name>
<proteinExistence type="predicted"/>
<evidence type="ECO:0000313" key="2">
    <source>
        <dbReference type="Proteomes" id="UP001186974"/>
    </source>
</evidence>
<dbReference type="Proteomes" id="UP001186974">
    <property type="component" value="Unassembled WGS sequence"/>
</dbReference>
<reference evidence="1" key="1">
    <citation type="submission" date="2024-09" db="EMBL/GenBank/DDBJ databases">
        <title>Black Yeasts Isolated from many extreme environments.</title>
        <authorList>
            <person name="Coleine C."/>
            <person name="Stajich J.E."/>
            <person name="Selbmann L."/>
        </authorList>
    </citation>
    <scope>NUCLEOTIDE SEQUENCE</scope>
    <source>
        <strain evidence="1">CCFEE 5737</strain>
    </source>
</reference>
<accession>A0ACC3CVA2</accession>
<organism evidence="1 2">
    <name type="scientific">Coniosporium uncinatum</name>
    <dbReference type="NCBI Taxonomy" id="93489"/>
    <lineage>
        <taxon>Eukaryota</taxon>
        <taxon>Fungi</taxon>
        <taxon>Dikarya</taxon>
        <taxon>Ascomycota</taxon>
        <taxon>Pezizomycotina</taxon>
        <taxon>Dothideomycetes</taxon>
        <taxon>Dothideomycetes incertae sedis</taxon>
        <taxon>Coniosporium</taxon>
    </lineage>
</organism>
<gene>
    <name evidence="1" type="ORF">LTS18_014385</name>
</gene>